<evidence type="ECO:0000256" key="2">
    <source>
        <dbReference type="ARBA" id="ARBA00022448"/>
    </source>
</evidence>
<dbReference type="PANTHER" id="PTHR32552">
    <property type="entry name" value="FERRICHROME IRON RECEPTOR-RELATED"/>
    <property type="match status" value="1"/>
</dbReference>
<dbReference type="Pfam" id="PF07715">
    <property type="entry name" value="Plug"/>
    <property type="match status" value="1"/>
</dbReference>
<evidence type="ECO:0000256" key="1">
    <source>
        <dbReference type="ARBA" id="ARBA00004571"/>
    </source>
</evidence>
<keyword evidence="17" id="KW-1185">Reference proteome</keyword>
<keyword evidence="4" id="KW-0410">Iron transport</keyword>
<dbReference type="GO" id="GO:0009279">
    <property type="term" value="C:cell outer membrane"/>
    <property type="evidence" value="ECO:0007669"/>
    <property type="project" value="UniProtKB-SubCell"/>
</dbReference>
<evidence type="ECO:0000256" key="6">
    <source>
        <dbReference type="ARBA" id="ARBA00023004"/>
    </source>
</evidence>
<sequence>MRLAYECGHIRKGEGRKMSSNHWKTVSRAALVASISAIAFAAPAHAQDASGEPAGVEREGGLTEIIVTARKRQESAQDIPVAVTAFAPEQIERYDISSVERIAASTPNLQVGKATTGSGAQITLRGIGTPASALGIESSTAVIVDGVYYGNGRILNEGFFDLARIEVLKGPQALFFGKNATAGVISITTADPTDYFEGSTRVGYEIKGKRAFIEQIISGPLSDTLSARVALRGAKMWGGYTRNYATDLPLTFTDLDTGTTFNTVATAVADKTPQEKELLGRASLKWEPTSDLTSVTKMSMGWNRANDPGWNNIIFACDGGNSTLMPDVPCERKWYSYHNNAPEEVGAVFPYAYEGGNVGATYKSFQVTNNTNYDLGDVVLTAVLNYQNQRNRWFSDSDYQQRVTQIFVGSYEKWKAFSGEFRAQTQYDGPLNAMVGVLYQDSKLLADQNVFFGNVQKSNEDPINQFMAFSKYSTTDGETISPFAQVVWNVVPSVELSGGVRYTHETKDSYFIHPFIRPGIAYRENDPINTKQTFTDWTPEVTVAYKPSRALNIYAGYKAGYKSGGFSNESTYTNASVAGDLDFEPERAKGFEGGIKSTLADNQLRLDLALYSYKYINLQVDFFEAQSFRFVTTNAGSARTKGVELSGEFAPHAAPGLSVRGSINYNDAHYIDFIAPCVTGQTPAQGCNLTSNPFGGLLGQDLGGVTMAMAPKWTGSLGFAYKTDVSDGMSVGISSDARYSSSYNASPFANPIATQGEYVNLDASLFLKSDAGWELGLIGKNLTNQFVVSGALDAPSTGSGTGTDAGRLADQRGYANTPRTVQLQLTYRY</sequence>
<dbReference type="InterPro" id="IPR039426">
    <property type="entry name" value="TonB-dep_rcpt-like"/>
</dbReference>
<evidence type="ECO:0000256" key="5">
    <source>
        <dbReference type="ARBA" id="ARBA00022692"/>
    </source>
</evidence>
<keyword evidence="6" id="KW-0408">Iron</keyword>
<dbReference type="Proteomes" id="UP000598997">
    <property type="component" value="Unassembled WGS sequence"/>
</dbReference>
<gene>
    <name evidence="16" type="ORF">GCM10010989_18340</name>
</gene>
<name>A0A916YHB9_9SPHN</name>
<dbReference type="Pfam" id="PF00593">
    <property type="entry name" value="TonB_dep_Rec_b-barrel"/>
    <property type="match status" value="1"/>
</dbReference>
<feature type="domain" description="TonB-dependent receptor-like beta-barrel" evidence="14">
    <location>
        <begin position="353"/>
        <end position="782"/>
    </location>
</feature>
<dbReference type="InterPro" id="IPR036942">
    <property type="entry name" value="Beta-barrel_TonB_sf"/>
</dbReference>
<evidence type="ECO:0000256" key="8">
    <source>
        <dbReference type="ARBA" id="ARBA00023077"/>
    </source>
</evidence>
<feature type="chain" id="PRO_5037632160" description="TonB-dependent receptor" evidence="13">
    <location>
        <begin position="42"/>
        <end position="829"/>
    </location>
</feature>
<comment type="caution">
    <text evidence="16">The sequence shown here is derived from an EMBL/GenBank/DDBJ whole genome shotgun (WGS) entry which is preliminary data.</text>
</comment>
<keyword evidence="7" id="KW-0406">Ion transport</keyword>
<dbReference type="InterPro" id="IPR012910">
    <property type="entry name" value="Plug_dom"/>
</dbReference>
<comment type="similarity">
    <text evidence="11 12">Belongs to the TonB-dependent receptor family.</text>
</comment>
<keyword evidence="3 11" id="KW-1134">Transmembrane beta strand</keyword>
<keyword evidence="13" id="KW-0732">Signal</keyword>
<protein>
    <recommendedName>
        <fullName evidence="18">TonB-dependent receptor</fullName>
    </recommendedName>
</protein>
<accession>A0A916YHB9</accession>
<feature type="domain" description="TonB-dependent receptor plug" evidence="15">
    <location>
        <begin position="76"/>
        <end position="184"/>
    </location>
</feature>
<dbReference type="PROSITE" id="PS52016">
    <property type="entry name" value="TONB_DEPENDENT_REC_3"/>
    <property type="match status" value="1"/>
</dbReference>
<evidence type="ECO:0000256" key="11">
    <source>
        <dbReference type="PROSITE-ProRule" id="PRU01360"/>
    </source>
</evidence>
<keyword evidence="5 11" id="KW-0812">Transmembrane</keyword>
<dbReference type="InterPro" id="IPR000531">
    <property type="entry name" value="Beta-barrel_TonB"/>
</dbReference>
<evidence type="ECO:0000256" key="12">
    <source>
        <dbReference type="RuleBase" id="RU003357"/>
    </source>
</evidence>
<evidence type="ECO:0000313" key="17">
    <source>
        <dbReference type="Proteomes" id="UP000598997"/>
    </source>
</evidence>
<keyword evidence="2 11" id="KW-0813">Transport</keyword>
<keyword evidence="8 12" id="KW-0798">TonB box</keyword>
<proteinExistence type="inferred from homology"/>
<evidence type="ECO:0000256" key="13">
    <source>
        <dbReference type="SAM" id="SignalP"/>
    </source>
</evidence>
<dbReference type="PANTHER" id="PTHR32552:SF81">
    <property type="entry name" value="TONB-DEPENDENT OUTER MEMBRANE RECEPTOR"/>
    <property type="match status" value="1"/>
</dbReference>
<keyword evidence="10 11" id="KW-0998">Cell outer membrane</keyword>
<evidence type="ECO:0000256" key="10">
    <source>
        <dbReference type="ARBA" id="ARBA00023237"/>
    </source>
</evidence>
<feature type="signal peptide" evidence="13">
    <location>
        <begin position="1"/>
        <end position="41"/>
    </location>
</feature>
<evidence type="ECO:0000259" key="15">
    <source>
        <dbReference type="Pfam" id="PF07715"/>
    </source>
</evidence>
<keyword evidence="9 11" id="KW-0472">Membrane</keyword>
<evidence type="ECO:0000259" key="14">
    <source>
        <dbReference type="Pfam" id="PF00593"/>
    </source>
</evidence>
<evidence type="ECO:0000313" key="16">
    <source>
        <dbReference type="EMBL" id="GGD44571.1"/>
    </source>
</evidence>
<evidence type="ECO:0000256" key="9">
    <source>
        <dbReference type="ARBA" id="ARBA00023136"/>
    </source>
</evidence>
<evidence type="ECO:0008006" key="18">
    <source>
        <dbReference type="Google" id="ProtNLM"/>
    </source>
</evidence>
<evidence type="ECO:0000256" key="3">
    <source>
        <dbReference type="ARBA" id="ARBA00022452"/>
    </source>
</evidence>
<dbReference type="EMBL" id="BMIO01000005">
    <property type="protein sequence ID" value="GGD44571.1"/>
    <property type="molecule type" value="Genomic_DNA"/>
</dbReference>
<dbReference type="SUPFAM" id="SSF56935">
    <property type="entry name" value="Porins"/>
    <property type="match status" value="1"/>
</dbReference>
<evidence type="ECO:0000256" key="4">
    <source>
        <dbReference type="ARBA" id="ARBA00022496"/>
    </source>
</evidence>
<dbReference type="Gene3D" id="2.40.170.20">
    <property type="entry name" value="TonB-dependent receptor, beta-barrel domain"/>
    <property type="match status" value="1"/>
</dbReference>
<dbReference type="GO" id="GO:0006826">
    <property type="term" value="P:iron ion transport"/>
    <property type="evidence" value="ECO:0007669"/>
    <property type="project" value="UniProtKB-KW"/>
</dbReference>
<dbReference type="AlphaFoldDB" id="A0A916YHB9"/>
<organism evidence="16 17">
    <name type="scientific">Croceicoccus pelagius</name>
    <dbReference type="NCBI Taxonomy" id="1703341"/>
    <lineage>
        <taxon>Bacteria</taxon>
        <taxon>Pseudomonadati</taxon>
        <taxon>Pseudomonadota</taxon>
        <taxon>Alphaproteobacteria</taxon>
        <taxon>Sphingomonadales</taxon>
        <taxon>Erythrobacteraceae</taxon>
        <taxon>Croceicoccus</taxon>
    </lineage>
</organism>
<reference evidence="16 17" key="1">
    <citation type="journal article" date="2014" name="Int. J. Syst. Evol. Microbiol.">
        <title>Complete genome sequence of Corynebacterium casei LMG S-19264T (=DSM 44701T), isolated from a smear-ripened cheese.</title>
        <authorList>
            <consortium name="US DOE Joint Genome Institute (JGI-PGF)"/>
            <person name="Walter F."/>
            <person name="Albersmeier A."/>
            <person name="Kalinowski J."/>
            <person name="Ruckert C."/>
        </authorList>
    </citation>
    <scope>NUCLEOTIDE SEQUENCE [LARGE SCALE GENOMIC DNA]</scope>
    <source>
        <strain evidence="16 17">CGMCC 1.15358</strain>
    </source>
</reference>
<comment type="subcellular location">
    <subcellularLocation>
        <location evidence="1 11">Cell outer membrane</location>
        <topology evidence="1 11">Multi-pass membrane protein</topology>
    </subcellularLocation>
</comment>
<evidence type="ECO:0000256" key="7">
    <source>
        <dbReference type="ARBA" id="ARBA00023065"/>
    </source>
</evidence>